<gene>
    <name evidence="3" type="primary">ycf90</name>
</gene>
<keyword evidence="1" id="KW-1133">Transmembrane helix</keyword>
<organism evidence="3">
    <name type="scientific">Asterionellopsis glacialis</name>
    <dbReference type="NCBI Taxonomy" id="33640"/>
    <lineage>
        <taxon>Eukaryota</taxon>
        <taxon>Sar</taxon>
        <taxon>Stramenopiles</taxon>
        <taxon>Ochrophyta</taxon>
        <taxon>Bacillariophyta</taxon>
        <taxon>Fragilariophyceae</taxon>
        <taxon>Fragilariophycidae</taxon>
        <taxon>Fragilariales</taxon>
        <taxon>Fragilariaceae</taxon>
        <taxon>Asterionellopsis</taxon>
    </lineage>
</organism>
<evidence type="ECO:0000256" key="2">
    <source>
        <dbReference type="SAM" id="SignalP"/>
    </source>
</evidence>
<proteinExistence type="predicted"/>
<feature type="transmembrane region" description="Helical" evidence="1">
    <location>
        <begin position="303"/>
        <end position="324"/>
    </location>
</feature>
<reference evidence="3" key="1">
    <citation type="journal article" date="2014" name="Genome Biol. Evol.">
        <title>Serial gene losses and foreign DNA underlie size and sequence variation in the plastid genomes of diatoms.</title>
        <authorList>
            <person name="Ruck E.C."/>
            <person name="Nakov T."/>
            <person name="Jansen R.K."/>
            <person name="Theriot E.C."/>
            <person name="Alverson A.J."/>
        </authorList>
    </citation>
    <scope>NUCLEOTIDE SEQUENCE</scope>
    <source>
        <strain evidence="3">Ccmp1717</strain>
    </source>
</reference>
<protein>
    <submittedName>
        <fullName evidence="3">Uncharacterized protein</fullName>
    </submittedName>
</protein>
<evidence type="ECO:0000313" key="3">
    <source>
        <dbReference type="EMBL" id="AGH28274.1"/>
    </source>
</evidence>
<feature type="transmembrane region" description="Helical" evidence="1">
    <location>
        <begin position="71"/>
        <end position="93"/>
    </location>
</feature>
<keyword evidence="2" id="KW-0732">Signal</keyword>
<keyword evidence="1" id="KW-0472">Membrane</keyword>
<keyword evidence="3" id="KW-0150">Chloroplast</keyword>
<keyword evidence="1" id="KW-0812">Transmembrane</keyword>
<feature type="transmembrane region" description="Helical" evidence="1">
    <location>
        <begin position="253"/>
        <end position="273"/>
    </location>
</feature>
<keyword evidence="3" id="KW-0934">Plastid</keyword>
<feature type="signal peptide" evidence="2">
    <location>
        <begin position="1"/>
        <end position="16"/>
    </location>
</feature>
<feature type="chain" id="PRO_5001519178" evidence="2">
    <location>
        <begin position="17"/>
        <end position="410"/>
    </location>
</feature>
<evidence type="ECO:0000256" key="1">
    <source>
        <dbReference type="SAM" id="Phobius"/>
    </source>
</evidence>
<dbReference type="EMBL" id="KC509520">
    <property type="protein sequence ID" value="AGH28274.1"/>
    <property type="molecule type" value="Genomic_DNA"/>
</dbReference>
<dbReference type="GeneID" id="19739611"/>
<accession>A0A023HA98</accession>
<name>A0A023HA98_9STRA</name>
<dbReference type="Pfam" id="PF17088">
    <property type="entry name" value="YCF90"/>
    <property type="match status" value="1"/>
</dbReference>
<dbReference type="RefSeq" id="YP_009028725.1">
    <property type="nucleotide sequence ID" value="NC_024080.1"/>
</dbReference>
<dbReference type="InterPro" id="IPR031383">
    <property type="entry name" value="Ycf90"/>
</dbReference>
<sequence length="410" mass="48562">MLYLFKLIFLLIDIKQETVLNWLGLEDPRFQGLPSTEYGNDASVLAPSADVSLETFRLIIDAIWLKLQTGLVLADIEAILFFIVFIRYLILAIRYNLKTALYITCIGIFSGYLWYRHFIELVSWYQVVLFKVPITRKLAMEIYQFKALKDIRINNPISDLRWSNPAGIIWRGLVRGSHDYDRNTMRDPISMLFANVPERFRDETDWFYYTIYRDFGPQVLSWLRRLSREISSLAAYTFATRIGKKYCPYFVRWHWTFILVFGFFERIFIGIAGRASQYNMGVVLPKMKQFGDSTGFLTTQYEMLNIIMTCIVFINMAFVIWAMLHAFCGQYFYFPFIVENTELHIGKRPKTIYSGGYTAWQDRDQTDVLGSLNTWYGWFGRGRNYKGKTTNKLQKFINKLFKKFRLFFRR</sequence>
<dbReference type="AlphaFoldDB" id="A0A023HA98"/>
<geneLocation type="chloroplast" evidence="3"/>